<dbReference type="Proteomes" id="UP001302349">
    <property type="component" value="Chromosome"/>
</dbReference>
<keyword evidence="2" id="KW-1185">Reference proteome</keyword>
<accession>A0ABZ0IXD3</accession>
<evidence type="ECO:0000313" key="1">
    <source>
        <dbReference type="EMBL" id="WOK08316.1"/>
    </source>
</evidence>
<proteinExistence type="predicted"/>
<organism evidence="1 2">
    <name type="scientific">Imperialibacter roseus</name>
    <dbReference type="NCBI Taxonomy" id="1324217"/>
    <lineage>
        <taxon>Bacteria</taxon>
        <taxon>Pseudomonadati</taxon>
        <taxon>Bacteroidota</taxon>
        <taxon>Cytophagia</taxon>
        <taxon>Cytophagales</taxon>
        <taxon>Flammeovirgaceae</taxon>
        <taxon>Imperialibacter</taxon>
    </lineage>
</organism>
<protein>
    <submittedName>
        <fullName evidence="1">YkgJ family cysteine cluster protein</fullName>
    </submittedName>
</protein>
<dbReference type="PANTHER" id="PTHR35866">
    <property type="entry name" value="PUTATIVE-RELATED"/>
    <property type="match status" value="1"/>
</dbReference>
<dbReference type="PANTHER" id="PTHR35866:SF1">
    <property type="entry name" value="YKGJ FAMILY CYSTEINE CLUSTER PROTEIN"/>
    <property type="match status" value="1"/>
</dbReference>
<gene>
    <name evidence="1" type="ORF">RT717_06650</name>
</gene>
<sequence length="160" mass="18530">MDLERFASDAISKKPGFQKFISRIKRKRIPHLDDVFHSLHEEVFEEVDCLTCANCCKTTSPIFIGADIDRISRFLKIKPSAFTEQYLKIDNEGDYVLKSSPCAFLGADNYCSIYEARPRACREYPHTNRKKMHQILDLTMRNTQVCPAVLQIVERLEKVI</sequence>
<dbReference type="RefSeq" id="WP_317490958.1">
    <property type="nucleotide sequence ID" value="NZ_CP136051.1"/>
</dbReference>
<reference evidence="1 2" key="1">
    <citation type="journal article" date="2023" name="Microbiol. Resour. Announc.">
        <title>Complete Genome Sequence of Imperialibacter roseus strain P4T.</title>
        <authorList>
            <person name="Tizabi D.R."/>
            <person name="Bachvaroff T."/>
            <person name="Hill R.T."/>
        </authorList>
    </citation>
    <scope>NUCLEOTIDE SEQUENCE [LARGE SCALE GENOMIC DNA]</scope>
    <source>
        <strain evidence="1 2">P4T</strain>
    </source>
</reference>
<dbReference type="InterPro" id="IPR005358">
    <property type="entry name" value="Puta_zinc/iron-chelating_dom"/>
</dbReference>
<dbReference type="Pfam" id="PF03692">
    <property type="entry name" value="CxxCxxCC"/>
    <property type="match status" value="1"/>
</dbReference>
<dbReference type="EMBL" id="CP136051">
    <property type="protein sequence ID" value="WOK08316.1"/>
    <property type="molecule type" value="Genomic_DNA"/>
</dbReference>
<name>A0ABZ0IXD3_9BACT</name>
<evidence type="ECO:0000313" key="2">
    <source>
        <dbReference type="Proteomes" id="UP001302349"/>
    </source>
</evidence>